<feature type="domain" description="Acyl-ACP thioesterase N-terminal hotdog" evidence="3">
    <location>
        <begin position="5"/>
        <end position="126"/>
    </location>
</feature>
<gene>
    <name evidence="4" type="ORF">LCGC14_1362870</name>
</gene>
<sequence length="130" mass="14874">MASNFEISITVTQDDLDELEHVNNVRYVQWIQDISKEHWLTVAPETMRAGVIWVVMHHNINYKASAQLGDVIKAHTFIEKSGGATCVRVVEMHNATTNILLVRSSTKWCLLNETTLRPTRISEPIKQLFE</sequence>
<comment type="similarity">
    <text evidence="1">Belongs to the 4-hydroxybenzoyl-CoA thioesterase family.</text>
</comment>
<evidence type="ECO:0000256" key="1">
    <source>
        <dbReference type="ARBA" id="ARBA00005953"/>
    </source>
</evidence>
<dbReference type="GO" id="GO:0047617">
    <property type="term" value="F:fatty acyl-CoA hydrolase activity"/>
    <property type="evidence" value="ECO:0007669"/>
    <property type="project" value="TreeGrafter"/>
</dbReference>
<dbReference type="InterPro" id="IPR029069">
    <property type="entry name" value="HotDog_dom_sf"/>
</dbReference>
<dbReference type="SUPFAM" id="SSF54637">
    <property type="entry name" value="Thioesterase/thiol ester dehydrase-isomerase"/>
    <property type="match status" value="1"/>
</dbReference>
<dbReference type="Pfam" id="PF01643">
    <property type="entry name" value="Acyl-ACP_TE"/>
    <property type="match status" value="1"/>
</dbReference>
<comment type="caution">
    <text evidence="4">The sequence shown here is derived from an EMBL/GenBank/DDBJ whole genome shotgun (WGS) entry which is preliminary data.</text>
</comment>
<dbReference type="PANTHER" id="PTHR31793:SF27">
    <property type="entry name" value="NOVEL THIOESTERASE SUPERFAMILY DOMAIN AND SAPOSIN A-TYPE DOMAIN CONTAINING PROTEIN (0610012H03RIK)"/>
    <property type="match status" value="1"/>
</dbReference>
<dbReference type="Gene3D" id="3.10.129.10">
    <property type="entry name" value="Hotdog Thioesterase"/>
    <property type="match status" value="1"/>
</dbReference>
<keyword evidence="2" id="KW-0378">Hydrolase</keyword>
<protein>
    <recommendedName>
        <fullName evidence="3">Acyl-ACP thioesterase N-terminal hotdog domain-containing protein</fullName>
    </recommendedName>
</protein>
<evidence type="ECO:0000259" key="3">
    <source>
        <dbReference type="Pfam" id="PF01643"/>
    </source>
</evidence>
<dbReference type="GO" id="GO:0006633">
    <property type="term" value="P:fatty acid biosynthetic process"/>
    <property type="evidence" value="ECO:0007669"/>
    <property type="project" value="InterPro"/>
</dbReference>
<proteinExistence type="inferred from homology"/>
<dbReference type="EMBL" id="LAZR01008534">
    <property type="protein sequence ID" value="KKM78147.1"/>
    <property type="molecule type" value="Genomic_DNA"/>
</dbReference>
<dbReference type="AlphaFoldDB" id="A0A0F9N9S5"/>
<dbReference type="InterPro" id="IPR050563">
    <property type="entry name" value="4-hydroxybenzoyl-CoA_TE"/>
</dbReference>
<organism evidence="4">
    <name type="scientific">marine sediment metagenome</name>
    <dbReference type="NCBI Taxonomy" id="412755"/>
    <lineage>
        <taxon>unclassified sequences</taxon>
        <taxon>metagenomes</taxon>
        <taxon>ecological metagenomes</taxon>
    </lineage>
</organism>
<evidence type="ECO:0000313" key="4">
    <source>
        <dbReference type="EMBL" id="KKM78147.1"/>
    </source>
</evidence>
<accession>A0A0F9N9S5</accession>
<reference evidence="4" key="1">
    <citation type="journal article" date="2015" name="Nature">
        <title>Complex archaea that bridge the gap between prokaryotes and eukaryotes.</title>
        <authorList>
            <person name="Spang A."/>
            <person name="Saw J.H."/>
            <person name="Jorgensen S.L."/>
            <person name="Zaremba-Niedzwiedzka K."/>
            <person name="Martijn J."/>
            <person name="Lind A.E."/>
            <person name="van Eijk R."/>
            <person name="Schleper C."/>
            <person name="Guy L."/>
            <person name="Ettema T.J."/>
        </authorList>
    </citation>
    <scope>NUCLEOTIDE SEQUENCE</scope>
</reference>
<dbReference type="PANTHER" id="PTHR31793">
    <property type="entry name" value="4-HYDROXYBENZOYL-COA THIOESTERASE FAMILY MEMBER"/>
    <property type="match status" value="1"/>
</dbReference>
<evidence type="ECO:0000256" key="2">
    <source>
        <dbReference type="ARBA" id="ARBA00022801"/>
    </source>
</evidence>
<name>A0A0F9N9S5_9ZZZZ</name>
<dbReference type="InterPro" id="IPR002864">
    <property type="entry name" value="Acyl-ACP_thioesterase_NHD"/>
</dbReference>
<dbReference type="CDD" id="cd00586">
    <property type="entry name" value="4HBT"/>
    <property type="match status" value="1"/>
</dbReference>